<gene>
    <name evidence="2" type="ordered locus">Tsac_0385</name>
</gene>
<evidence type="ECO:0000313" key="3">
    <source>
        <dbReference type="Proteomes" id="UP000006178"/>
    </source>
</evidence>
<dbReference type="EMBL" id="CP003184">
    <property type="protein sequence ID" value="AFK85415.1"/>
    <property type="molecule type" value="Genomic_DNA"/>
</dbReference>
<dbReference type="Gene3D" id="3.30.70.1450">
    <property type="entry name" value="Regulator of K+ conductance, C-terminal domain"/>
    <property type="match status" value="1"/>
</dbReference>
<dbReference type="BioCyc" id="TSAC1094508:GLMA-384-MONOMER"/>
<sequence length="87" mass="9581">MANVDESDDVAKILFEMPVAVGSFVDGKKLKDIEWPHSCLVVGIKRGGKEIIPKGNTKILAGDYIVLLGNEKDVVDIKNNIRKMTEI</sequence>
<reference evidence="2 3" key="1">
    <citation type="journal article" date="2014" name="Appl. Environ. Microbiol.">
        <title>Profile of Secreted Hydrolases, Associated Proteins, and SlpA in Thermoanaerobacterium saccharolyticum during the Degradation of Hemicellulose.</title>
        <authorList>
            <person name="Currie D.H."/>
            <person name="Guss A.M."/>
            <person name="Herring C.D."/>
            <person name="Giannone R.J."/>
            <person name="Johnson C.M."/>
            <person name="Lankford P.K."/>
            <person name="Brown S.D."/>
            <person name="Hettich R.L."/>
            <person name="Lynd L.R."/>
        </authorList>
    </citation>
    <scope>NUCLEOTIDE SEQUENCE [LARGE SCALE GENOMIC DNA]</scope>
    <source>
        <strain evidence="3">DSM 8691 / JW/SL-YS485</strain>
    </source>
</reference>
<dbReference type="InterPro" id="IPR006037">
    <property type="entry name" value="RCK_C"/>
</dbReference>
<proteinExistence type="predicted"/>
<dbReference type="InterPro" id="IPR036721">
    <property type="entry name" value="RCK_C_sf"/>
</dbReference>
<evidence type="ECO:0000259" key="1">
    <source>
        <dbReference type="PROSITE" id="PS51202"/>
    </source>
</evidence>
<dbReference type="eggNOG" id="COG0569">
    <property type="taxonomic scope" value="Bacteria"/>
</dbReference>
<dbReference type="Proteomes" id="UP000006178">
    <property type="component" value="Chromosome"/>
</dbReference>
<evidence type="ECO:0000313" key="2">
    <source>
        <dbReference type="EMBL" id="AFK85415.1"/>
    </source>
</evidence>
<dbReference type="RefSeq" id="WP_014757336.1">
    <property type="nucleotide sequence ID" value="NC_017992.1"/>
</dbReference>
<name>I3VSC0_THESW</name>
<dbReference type="SUPFAM" id="SSF116726">
    <property type="entry name" value="TrkA C-terminal domain-like"/>
    <property type="match status" value="1"/>
</dbReference>
<protein>
    <submittedName>
        <fullName evidence="2">TrkA-C domain protein</fullName>
    </submittedName>
</protein>
<dbReference type="Pfam" id="PF02080">
    <property type="entry name" value="TrkA_C"/>
    <property type="match status" value="1"/>
</dbReference>
<dbReference type="PROSITE" id="PS51202">
    <property type="entry name" value="RCK_C"/>
    <property type="match status" value="1"/>
</dbReference>
<accession>I3VSC0</accession>
<feature type="domain" description="RCK C-terminal" evidence="1">
    <location>
        <begin position="2"/>
        <end position="83"/>
    </location>
</feature>
<dbReference type="GO" id="GO:0008324">
    <property type="term" value="F:monoatomic cation transmembrane transporter activity"/>
    <property type="evidence" value="ECO:0007669"/>
    <property type="project" value="InterPro"/>
</dbReference>
<dbReference type="STRING" id="1094508.Tsac_0385"/>
<organism evidence="2 3">
    <name type="scientific">Thermoanaerobacterium saccharolyticum (strain DSM 8691 / JW/SL-YS485)</name>
    <dbReference type="NCBI Taxonomy" id="1094508"/>
    <lineage>
        <taxon>Bacteria</taxon>
        <taxon>Bacillati</taxon>
        <taxon>Bacillota</taxon>
        <taxon>Clostridia</taxon>
        <taxon>Thermoanaerobacterales</taxon>
        <taxon>Thermoanaerobacteraceae</taxon>
        <taxon>Thermoanaerobacterium</taxon>
    </lineage>
</organism>
<dbReference type="KEGG" id="tsh:Tsac_0385"/>
<dbReference type="AlphaFoldDB" id="I3VSC0"/>
<dbReference type="GO" id="GO:0006813">
    <property type="term" value="P:potassium ion transport"/>
    <property type="evidence" value="ECO:0007669"/>
    <property type="project" value="InterPro"/>
</dbReference>
<dbReference type="PATRIC" id="fig|1094508.3.peg.391"/>
<keyword evidence="3" id="KW-1185">Reference proteome</keyword>